<dbReference type="EMBL" id="FQTW01000001">
    <property type="protein sequence ID" value="SHE32109.1"/>
    <property type="molecule type" value="Genomic_DNA"/>
</dbReference>
<dbReference type="Gene3D" id="2.40.160.50">
    <property type="entry name" value="membrane protein fhac: a member of the omp85/tpsb transporter family"/>
    <property type="match status" value="1"/>
</dbReference>
<dbReference type="AlphaFoldDB" id="A0A1M4SIU8"/>
<feature type="domain" description="Bacterial surface antigen (D15)" evidence="6">
    <location>
        <begin position="951"/>
        <end position="1198"/>
    </location>
</feature>
<dbReference type="PANTHER" id="PTHR10161:SF14">
    <property type="entry name" value="TARTRATE-RESISTANT ACID PHOSPHATASE TYPE 5"/>
    <property type="match status" value="1"/>
</dbReference>
<comment type="subcellular location">
    <subcellularLocation>
        <location evidence="1">Membrane</location>
    </subcellularLocation>
</comment>
<reference evidence="7 8" key="1">
    <citation type="submission" date="2016-11" db="EMBL/GenBank/DDBJ databases">
        <authorList>
            <person name="Jaros S."/>
            <person name="Januszkiewicz K."/>
            <person name="Wedrychowicz H."/>
        </authorList>
    </citation>
    <scope>NUCLEOTIDE SEQUENCE [LARGE SCALE GENOMIC DNA]</scope>
    <source>
        <strain evidence="7 8">DSM 25661</strain>
    </source>
</reference>
<keyword evidence="4" id="KW-0472">Membrane</keyword>
<keyword evidence="3" id="KW-0378">Hydrolase</keyword>
<dbReference type="InterPro" id="IPR051558">
    <property type="entry name" value="Metallophosphoesterase_PAP"/>
</dbReference>
<evidence type="ECO:0000313" key="8">
    <source>
        <dbReference type="Proteomes" id="UP000184462"/>
    </source>
</evidence>
<dbReference type="PANTHER" id="PTHR10161">
    <property type="entry name" value="TARTRATE-RESISTANT ACID PHOSPHATASE TYPE 5"/>
    <property type="match status" value="1"/>
</dbReference>
<gene>
    <name evidence="7" type="ORF">SAMN05444278_101182</name>
</gene>
<dbReference type="Gene3D" id="3.60.21.10">
    <property type="match status" value="1"/>
</dbReference>
<dbReference type="InterPro" id="IPR029052">
    <property type="entry name" value="Metallo-depent_PP-like"/>
</dbReference>
<dbReference type="RefSeq" id="WP_073190726.1">
    <property type="nucleotide sequence ID" value="NZ_FQTW01000001.1"/>
</dbReference>
<accession>A0A1M4SIU8</accession>
<evidence type="ECO:0000259" key="6">
    <source>
        <dbReference type="Pfam" id="PF01103"/>
    </source>
</evidence>
<evidence type="ECO:0000259" key="5">
    <source>
        <dbReference type="Pfam" id="PF00149"/>
    </source>
</evidence>
<dbReference type="OrthoDB" id="333971at2"/>
<protein>
    <submittedName>
        <fullName evidence="7">Surface antigen</fullName>
    </submittedName>
</protein>
<dbReference type="InterPro" id="IPR004843">
    <property type="entry name" value="Calcineurin-like_PHP"/>
</dbReference>
<proteinExistence type="predicted"/>
<evidence type="ECO:0000256" key="3">
    <source>
        <dbReference type="ARBA" id="ARBA00022801"/>
    </source>
</evidence>
<feature type="domain" description="Calcineurin-like phosphoesterase" evidence="5">
    <location>
        <begin position="40"/>
        <end position="236"/>
    </location>
</feature>
<dbReference type="PROSITE" id="PS51257">
    <property type="entry name" value="PROKAR_LIPOPROTEIN"/>
    <property type="match status" value="1"/>
</dbReference>
<name>A0A1M4SIU8_9FLAO</name>
<sequence>MKKIYLLICFISLSCANYNIKIAEESTSNIFKPKSQLSSRIYLIGDTGYSPAGNTSEGLLALNELIKEESTINDYLVVLGDNVYPSGMPPETSQDRVEAEARLEAQLKVYANFKGSVIMIPGNHDWRNKLKGVKEQQNLVEVFSDKNISWLPKAGCGISGQDLSDKVYLITLDSQWFLEDWDQHPNINKSCEEIKTREQFIEEFDTEIKKNQNKTVIVSLHHPLYSNGIHGGQFEFTKHLYPSSKKIPLPGLASLANLIRATGGVSKQDIQNQQYQSLVKQLEARARKWGNVIFTSGHEHSLQYLENARLKQIVSGSGSKFSYVKLGLNSKFAYPGQGFAVLDIYKDQSSQVKFYQAKASSPHLIYSTQIHKPHYLNSSVEFKENNDKYVEASIYDDVNFKNNATTKAVWGEHYRQMYTTPIQLKSVKLDTLYGGLSPMRLGGGNQTNSLRLNDSLGREYNIRELKKDAVRLLQTNVYQDEYLQDEFNNTVIESLLDDFMTASHPFGFLAIPVMAEAVGVYHTNPELFYIPKQEVLGKFNQSHGNSMYMIEERPEEHWINQDIFGNPNHDIVSTADMYERLKRDEKYKLDEQHYIKSRVFDILIGDFDRHGDQWRWAEFENINGKDQHLFRAIPRDRDQVFSNFDGGFLNLLRAVSSFPKIYQEYGSEIEHVNWYSYNTHSQDRNLMRFSGKDDWLKAAKEIQLQLSDSIINRAFSRLPDEVKNENFNKLISVVKQRKENLDQLIAQYYDVIAKYLVLFSTNKDDFIDVHFKKDNTVNIKIFRNKGGERENLIADNTYSDKLTKEVWVYGLSDDDIFTVTGQNKSKLKIRLIGGYGKDVYKAQQQSQIVIHDFKSLENTIKANKVKTHLTDDYEENTFLRKRSVKNTSLVLPKFGFNPDDGFLIGGAISLSHKGFTGKDFTRKHRLNFGYYFDTSSYNLSYEFEHADIIGDYSAFARVSYTDPSYARNFYGFGNNTPNFDEQLGRDYNRVRIRELSLNVGLRKATKYGSLFEYGLAYDAIEVNRTENRFIDEVGDELSENNPAFFENKNYLSLQANYEYESFDDKLNPSKGMVFNLKAAFTNSLYDTAQNFASLNPSISFYNPLLQNKKLVLKTQVQSQLRFGNDYEFFQAAQLGTNTGLRGYRRDRFTGKNALASSIDLRYGFNQFSTKVVPLQMGVFGGFDFGRVWLNDVASNQWHNSYGGGFWLNMANLLTGQVNVFHSNDGLLFTFGFTTDF</sequence>
<dbReference type="GO" id="GO:0016787">
    <property type="term" value="F:hydrolase activity"/>
    <property type="evidence" value="ECO:0007669"/>
    <property type="project" value="UniProtKB-KW"/>
</dbReference>
<dbReference type="STRING" id="1155689.SAMN05444278_101182"/>
<organism evidence="7 8">
    <name type="scientific">Psychroflexus salarius</name>
    <dbReference type="NCBI Taxonomy" id="1155689"/>
    <lineage>
        <taxon>Bacteria</taxon>
        <taxon>Pseudomonadati</taxon>
        <taxon>Bacteroidota</taxon>
        <taxon>Flavobacteriia</taxon>
        <taxon>Flavobacteriales</taxon>
        <taxon>Flavobacteriaceae</taxon>
        <taxon>Psychroflexus</taxon>
    </lineage>
</organism>
<dbReference type="Proteomes" id="UP000184462">
    <property type="component" value="Unassembled WGS sequence"/>
</dbReference>
<evidence type="ECO:0000256" key="4">
    <source>
        <dbReference type="ARBA" id="ARBA00023136"/>
    </source>
</evidence>
<evidence type="ECO:0000256" key="2">
    <source>
        <dbReference type="ARBA" id="ARBA00022729"/>
    </source>
</evidence>
<evidence type="ECO:0000256" key="1">
    <source>
        <dbReference type="ARBA" id="ARBA00004370"/>
    </source>
</evidence>
<dbReference type="Pfam" id="PF00149">
    <property type="entry name" value="Metallophos"/>
    <property type="match status" value="1"/>
</dbReference>
<dbReference type="Pfam" id="PF01103">
    <property type="entry name" value="Omp85"/>
    <property type="match status" value="1"/>
</dbReference>
<evidence type="ECO:0000313" key="7">
    <source>
        <dbReference type="EMBL" id="SHE32109.1"/>
    </source>
</evidence>
<keyword evidence="2" id="KW-0732">Signal</keyword>
<keyword evidence="8" id="KW-1185">Reference proteome</keyword>
<dbReference type="SUPFAM" id="SSF56300">
    <property type="entry name" value="Metallo-dependent phosphatases"/>
    <property type="match status" value="1"/>
</dbReference>
<dbReference type="InterPro" id="IPR000184">
    <property type="entry name" value="Bac_surfAg_D15"/>
</dbReference>
<dbReference type="GO" id="GO:0019867">
    <property type="term" value="C:outer membrane"/>
    <property type="evidence" value="ECO:0007669"/>
    <property type="project" value="InterPro"/>
</dbReference>